<dbReference type="CDD" id="cd02440">
    <property type="entry name" value="AdoMet_MTases"/>
    <property type="match status" value="1"/>
</dbReference>
<dbReference type="Gene3D" id="3.40.50.150">
    <property type="entry name" value="Vaccinia Virus protein VP39"/>
    <property type="match status" value="1"/>
</dbReference>
<dbReference type="Proteomes" id="UP001196509">
    <property type="component" value="Unassembled WGS sequence"/>
</dbReference>
<proteinExistence type="predicted"/>
<reference evidence="2" key="1">
    <citation type="submission" date="2021-08" db="EMBL/GenBank/DDBJ databases">
        <title>Hoeflea bacterium WL0058 sp. nov., isolated from the sediment.</title>
        <authorList>
            <person name="Wang L."/>
            <person name="Zhang D."/>
        </authorList>
    </citation>
    <scope>NUCLEOTIDE SEQUENCE</scope>
    <source>
        <strain evidence="2">WL0058</strain>
    </source>
</reference>
<dbReference type="EMBL" id="JAICBX010000001">
    <property type="protein sequence ID" value="MBW8636648.1"/>
    <property type="molecule type" value="Genomic_DNA"/>
</dbReference>
<dbReference type="PANTHER" id="PTHR43861:SF3">
    <property type="entry name" value="PUTATIVE (AFU_ORTHOLOGUE AFUA_2G14390)-RELATED"/>
    <property type="match status" value="1"/>
</dbReference>
<keyword evidence="1" id="KW-0808">Transferase</keyword>
<accession>A0AAE2ZHI6</accession>
<evidence type="ECO:0000313" key="2">
    <source>
        <dbReference type="EMBL" id="MBW8636648.1"/>
    </source>
</evidence>
<keyword evidence="3" id="KW-1185">Reference proteome</keyword>
<name>A0AAE2ZHI6_9HYPH</name>
<dbReference type="PANTHER" id="PTHR43861">
    <property type="entry name" value="TRANS-ACONITATE 2-METHYLTRANSFERASE-RELATED"/>
    <property type="match status" value="1"/>
</dbReference>
<protein>
    <submittedName>
        <fullName evidence="2">Methyltransferase domain-containing protein</fullName>
    </submittedName>
</protein>
<dbReference type="SUPFAM" id="SSF53335">
    <property type="entry name" value="S-adenosyl-L-methionine-dependent methyltransferases"/>
    <property type="match status" value="1"/>
</dbReference>
<gene>
    <name evidence="2" type="ORF">K1W69_05545</name>
</gene>
<comment type="caution">
    <text evidence="2">The sequence shown here is derived from an EMBL/GenBank/DDBJ whole genome shotgun (WGS) entry which is preliminary data.</text>
</comment>
<evidence type="ECO:0000313" key="3">
    <source>
        <dbReference type="Proteomes" id="UP001196509"/>
    </source>
</evidence>
<organism evidence="2 3">
    <name type="scientific">Flavimaribacter sediminis</name>
    <dbReference type="NCBI Taxonomy" id="2865987"/>
    <lineage>
        <taxon>Bacteria</taxon>
        <taxon>Pseudomonadati</taxon>
        <taxon>Pseudomonadota</taxon>
        <taxon>Alphaproteobacteria</taxon>
        <taxon>Hyphomicrobiales</taxon>
        <taxon>Rhizobiaceae</taxon>
        <taxon>Flavimaribacter</taxon>
    </lineage>
</organism>
<dbReference type="GO" id="GO:0008168">
    <property type="term" value="F:methyltransferase activity"/>
    <property type="evidence" value="ECO:0007669"/>
    <property type="project" value="UniProtKB-KW"/>
</dbReference>
<dbReference type="InterPro" id="IPR029063">
    <property type="entry name" value="SAM-dependent_MTases_sf"/>
</dbReference>
<sequence length="258" mass="29306">MRYVIANDSEEERTRLRLLAELTDPYTCYRLEEIGVEPGWRCLEIGAGLGTVSTWLADKVGSEGEVVCTDMQTKFLEDIDHPRIRVEQLDILQEPQRHGAFDLAVARNVHHHIPDRLAAMRNLVEMVRPGGHILYVEPDLHPAMADFHPVWRRAFEAFRQWGEQHDIDLFTGRRLPHQLAVAGLDIVSSRGETALFSGKGGDPAVELYRRSFGLIMDDLVAMGFLSQADGDEVDRLLDSEQAWLMNFCFFATHARKPV</sequence>
<keyword evidence="2" id="KW-0489">Methyltransferase</keyword>
<dbReference type="GO" id="GO:0032259">
    <property type="term" value="P:methylation"/>
    <property type="evidence" value="ECO:0007669"/>
    <property type="project" value="UniProtKB-KW"/>
</dbReference>
<dbReference type="RefSeq" id="WP_220227311.1">
    <property type="nucleotide sequence ID" value="NZ_JAICBX010000001.1"/>
</dbReference>
<dbReference type="AlphaFoldDB" id="A0AAE2ZHI6"/>
<dbReference type="Pfam" id="PF13489">
    <property type="entry name" value="Methyltransf_23"/>
    <property type="match status" value="1"/>
</dbReference>
<evidence type="ECO:0000256" key="1">
    <source>
        <dbReference type="ARBA" id="ARBA00022679"/>
    </source>
</evidence>